<comment type="caution">
    <text evidence="2">The sequence shown here is derived from an EMBL/GenBank/DDBJ whole genome shotgun (WGS) entry which is preliminary data.</text>
</comment>
<protein>
    <submittedName>
        <fullName evidence="2">Uncharacterized protein</fullName>
    </submittedName>
</protein>
<reference evidence="2 3" key="1">
    <citation type="submission" date="2020-03" db="EMBL/GenBank/DDBJ databases">
        <title>Genomic Encyclopedia of Type Strains, Phase III (KMG-III): the genomes of soil and plant-associated and newly described type strains.</title>
        <authorList>
            <person name="Whitman W."/>
        </authorList>
    </citation>
    <scope>NUCLEOTIDE SEQUENCE [LARGE SCALE GENOMIC DNA]</scope>
    <source>
        <strain evidence="2 3">CECT 8804</strain>
    </source>
</reference>
<proteinExistence type="predicted"/>
<organism evidence="2 3">
    <name type="scientific">Sphingomonas vulcanisoli</name>
    <dbReference type="NCBI Taxonomy" id="1658060"/>
    <lineage>
        <taxon>Bacteria</taxon>
        <taxon>Pseudomonadati</taxon>
        <taxon>Pseudomonadota</taxon>
        <taxon>Alphaproteobacteria</taxon>
        <taxon>Sphingomonadales</taxon>
        <taxon>Sphingomonadaceae</taxon>
        <taxon>Sphingomonas</taxon>
    </lineage>
</organism>
<sequence>MSGAWIVMLFVATLVLAASLCLPKDRRPPVPPDDDRRRDRDGIDRANGRAPASLKPHIDEG</sequence>
<dbReference type="EMBL" id="JAAOZC010000005">
    <property type="protein sequence ID" value="NIJ08522.1"/>
    <property type="molecule type" value="Genomic_DNA"/>
</dbReference>
<feature type="compositionally biased region" description="Basic and acidic residues" evidence="1">
    <location>
        <begin position="23"/>
        <end position="47"/>
    </location>
</feature>
<keyword evidence="3" id="KW-1185">Reference proteome</keyword>
<evidence type="ECO:0000313" key="3">
    <source>
        <dbReference type="Proteomes" id="UP000727456"/>
    </source>
</evidence>
<accession>A0ABX0TSQ2</accession>
<dbReference type="Proteomes" id="UP000727456">
    <property type="component" value="Unassembled WGS sequence"/>
</dbReference>
<evidence type="ECO:0000313" key="2">
    <source>
        <dbReference type="EMBL" id="NIJ08522.1"/>
    </source>
</evidence>
<evidence type="ECO:0000256" key="1">
    <source>
        <dbReference type="SAM" id="MobiDB-lite"/>
    </source>
</evidence>
<feature type="region of interest" description="Disordered" evidence="1">
    <location>
        <begin position="23"/>
        <end position="61"/>
    </location>
</feature>
<name>A0ABX0TSQ2_9SPHN</name>
<gene>
    <name evidence="2" type="ORF">FHS31_002143</name>
</gene>